<keyword evidence="3" id="KW-1185">Reference proteome</keyword>
<feature type="transmembrane region" description="Helical" evidence="1">
    <location>
        <begin position="6"/>
        <end position="22"/>
    </location>
</feature>
<evidence type="ECO:0000313" key="3">
    <source>
        <dbReference type="Proteomes" id="UP001241537"/>
    </source>
</evidence>
<dbReference type="AlphaFoldDB" id="A0AAE3V7X2"/>
<keyword evidence="1" id="KW-0812">Transmembrane</keyword>
<evidence type="ECO:0008006" key="4">
    <source>
        <dbReference type="Google" id="ProtNLM"/>
    </source>
</evidence>
<evidence type="ECO:0000256" key="1">
    <source>
        <dbReference type="SAM" id="Phobius"/>
    </source>
</evidence>
<organism evidence="2 3">
    <name type="scientific">Moryella indoligenes</name>
    <dbReference type="NCBI Taxonomy" id="371674"/>
    <lineage>
        <taxon>Bacteria</taxon>
        <taxon>Bacillati</taxon>
        <taxon>Bacillota</taxon>
        <taxon>Clostridia</taxon>
        <taxon>Lachnospirales</taxon>
        <taxon>Lachnospiraceae</taxon>
        <taxon>Moryella</taxon>
    </lineage>
</organism>
<proteinExistence type="predicted"/>
<keyword evidence="1" id="KW-1133">Transmembrane helix</keyword>
<gene>
    <name evidence="2" type="ORF">J2S20_000101</name>
</gene>
<keyword evidence="1" id="KW-0472">Membrane</keyword>
<protein>
    <recommendedName>
        <fullName evidence="4">Zinc ribbon domain-containing protein</fullName>
    </recommendedName>
</protein>
<sequence>MNALTIIGIAAAVSFLGGLFYLRHKSRQLSRLLFGTNSLIEGLRRREELYEEGPKSVAGMTRVELPRIREDFPEFHWPEWRQRCELLLKRYLKAVEQQNRAGLPDGSEAIREQLQLRIEDAVRRGIRERFEEIYVHQTEITRYERQSALCRIIVQTALEYRHPVWQSGEQAQRSGEVRKGQHRFQLELIHVQDSSRVEGAATGLHCPNCGAPVTDLGARHCQYCGIELEVMNIRIWRLDRLEER</sequence>
<dbReference type="RefSeq" id="WP_307251894.1">
    <property type="nucleotide sequence ID" value="NZ_JAUSTO010000001.1"/>
</dbReference>
<dbReference type="EMBL" id="JAUSTO010000001">
    <property type="protein sequence ID" value="MDQ0151427.1"/>
    <property type="molecule type" value="Genomic_DNA"/>
</dbReference>
<accession>A0AAE3V7X2</accession>
<evidence type="ECO:0000313" key="2">
    <source>
        <dbReference type="EMBL" id="MDQ0151427.1"/>
    </source>
</evidence>
<reference evidence="2" key="1">
    <citation type="submission" date="2023-07" db="EMBL/GenBank/DDBJ databases">
        <title>Genomic Encyclopedia of Type Strains, Phase IV (KMG-IV): sequencing the most valuable type-strain genomes for metagenomic binning, comparative biology and taxonomic classification.</title>
        <authorList>
            <person name="Goeker M."/>
        </authorList>
    </citation>
    <scope>NUCLEOTIDE SEQUENCE</scope>
    <source>
        <strain evidence="2">DSM 19659</strain>
    </source>
</reference>
<dbReference type="Proteomes" id="UP001241537">
    <property type="component" value="Unassembled WGS sequence"/>
</dbReference>
<comment type="caution">
    <text evidence="2">The sequence shown here is derived from an EMBL/GenBank/DDBJ whole genome shotgun (WGS) entry which is preliminary data.</text>
</comment>
<name>A0AAE3V7X2_9FIRM</name>